<evidence type="ECO:0000259" key="1">
    <source>
        <dbReference type="PROSITE" id="PS51340"/>
    </source>
</evidence>
<reference evidence="2 3" key="1">
    <citation type="submission" date="2017-07" db="EMBL/GenBank/DDBJ databases">
        <authorList>
            <person name="Sun Z.S."/>
            <person name="Albrecht U."/>
            <person name="Echele G."/>
            <person name="Lee C.C."/>
        </authorList>
    </citation>
    <scope>NUCLEOTIDE SEQUENCE [LARGE SCALE GENOMIC DNA]</scope>
    <source>
        <strain evidence="2 3">DSM 14827</strain>
    </source>
</reference>
<dbReference type="AlphaFoldDB" id="A0A239Q0V8"/>
<evidence type="ECO:0000313" key="2">
    <source>
        <dbReference type="EMBL" id="SNT76125.1"/>
    </source>
</evidence>
<feature type="domain" description="MOSC" evidence="1">
    <location>
        <begin position="29"/>
        <end position="166"/>
    </location>
</feature>
<organism evidence="2 3">
    <name type="scientific">Paracoccus seriniphilus</name>
    <dbReference type="NCBI Taxonomy" id="184748"/>
    <lineage>
        <taxon>Bacteria</taxon>
        <taxon>Pseudomonadati</taxon>
        <taxon>Pseudomonadota</taxon>
        <taxon>Alphaproteobacteria</taxon>
        <taxon>Rhodobacterales</taxon>
        <taxon>Paracoccaceae</taxon>
        <taxon>Paracoccus</taxon>
    </lineage>
</organism>
<gene>
    <name evidence="2" type="ORF">SAMN05444959_11579</name>
</gene>
<dbReference type="PANTHER" id="PTHR30212">
    <property type="entry name" value="PROTEIN YIIM"/>
    <property type="match status" value="1"/>
</dbReference>
<dbReference type="GO" id="GO:0030151">
    <property type="term" value="F:molybdenum ion binding"/>
    <property type="evidence" value="ECO:0007669"/>
    <property type="project" value="InterPro"/>
</dbReference>
<dbReference type="GO" id="GO:0003824">
    <property type="term" value="F:catalytic activity"/>
    <property type="evidence" value="ECO:0007669"/>
    <property type="project" value="InterPro"/>
</dbReference>
<dbReference type="InterPro" id="IPR052353">
    <property type="entry name" value="Benzoxazolinone_Detox_Enz"/>
</dbReference>
<proteinExistence type="predicted"/>
<dbReference type="InterPro" id="IPR011037">
    <property type="entry name" value="Pyrv_Knase-like_insert_dom_sf"/>
</dbReference>
<dbReference type="Pfam" id="PF03475">
    <property type="entry name" value="YiiM_3-alpha"/>
    <property type="match status" value="1"/>
</dbReference>
<dbReference type="SUPFAM" id="SSF50800">
    <property type="entry name" value="PK beta-barrel domain-like"/>
    <property type="match status" value="1"/>
</dbReference>
<dbReference type="PANTHER" id="PTHR30212:SF2">
    <property type="entry name" value="PROTEIN YIIM"/>
    <property type="match status" value="1"/>
</dbReference>
<keyword evidence="3" id="KW-1185">Reference proteome</keyword>
<dbReference type="InterPro" id="IPR005302">
    <property type="entry name" value="MoCF_Sase_C"/>
</dbReference>
<dbReference type="RefSeq" id="WP_089345468.1">
    <property type="nucleotide sequence ID" value="NZ_CP067129.1"/>
</dbReference>
<dbReference type="EMBL" id="FZQB01000015">
    <property type="protein sequence ID" value="SNT76125.1"/>
    <property type="molecule type" value="Genomic_DNA"/>
</dbReference>
<protein>
    <submittedName>
        <fullName evidence="2">MOSC domain-containing protein YiiM</fullName>
    </submittedName>
</protein>
<dbReference type="InterPro" id="IPR005163">
    <property type="entry name" value="Tri_helical_YiiM-like"/>
</dbReference>
<name>A0A239Q0V8_9RHOB</name>
<evidence type="ECO:0000313" key="3">
    <source>
        <dbReference type="Proteomes" id="UP000198307"/>
    </source>
</evidence>
<dbReference type="Gene3D" id="2.40.33.20">
    <property type="entry name" value="PK beta-barrel domain-like"/>
    <property type="match status" value="1"/>
</dbReference>
<dbReference type="Pfam" id="PF03473">
    <property type="entry name" value="MOSC"/>
    <property type="match status" value="1"/>
</dbReference>
<dbReference type="GO" id="GO:0030170">
    <property type="term" value="F:pyridoxal phosphate binding"/>
    <property type="evidence" value="ECO:0007669"/>
    <property type="project" value="InterPro"/>
</dbReference>
<accession>A0A239Q0V8</accession>
<dbReference type="PROSITE" id="PS51340">
    <property type="entry name" value="MOSC"/>
    <property type="match status" value="1"/>
</dbReference>
<dbReference type="OrthoDB" id="9786134at2"/>
<sequence length="229" mass="25528">MPLQTSPVLLTGQIAPIGTSTVDSGIAKTPIRGVTQIGDEGLQGDAQADRRVHGGPEKALHHYPQDHYPVWRSELGDCPVLARPGAFGENISTNSIRESDIAVGDIFRLGTALIQVSQGRQPCWKLDLRFGQRGMARQVQESGRTGWYYRVLEPGQVTPGDQMTLVERLAPDWTIQRLWHAMYVDRMNRDLLTEIAGLSVLAEGWRKYARRRLDSGRIEDWTARLEGSA</sequence>
<dbReference type="Proteomes" id="UP000198307">
    <property type="component" value="Unassembled WGS sequence"/>
</dbReference>